<proteinExistence type="predicted"/>
<evidence type="ECO:0000313" key="2">
    <source>
        <dbReference type="Proteomes" id="UP000594435"/>
    </source>
</evidence>
<dbReference type="EMBL" id="CP065217">
    <property type="protein sequence ID" value="QPL52716.1"/>
    <property type="molecule type" value="Genomic_DNA"/>
</dbReference>
<dbReference type="RefSeq" id="WP_337970737.1">
    <property type="nucleotide sequence ID" value="NZ_CP065217.1"/>
</dbReference>
<organism evidence="1 2">
    <name type="scientific">Vibrio navarrensis</name>
    <dbReference type="NCBI Taxonomy" id="29495"/>
    <lineage>
        <taxon>Bacteria</taxon>
        <taxon>Pseudomonadati</taxon>
        <taxon>Pseudomonadota</taxon>
        <taxon>Gammaproteobacteria</taxon>
        <taxon>Vibrionales</taxon>
        <taxon>Vibrionaceae</taxon>
        <taxon>Vibrio</taxon>
    </lineage>
</organism>
<dbReference type="AlphaFoldDB" id="A0AAJ4LTD8"/>
<evidence type="ECO:0000313" key="1">
    <source>
        <dbReference type="EMBL" id="QPL52716.1"/>
    </source>
</evidence>
<name>A0AAJ4LTD8_9VIBR</name>
<gene>
    <name evidence="1" type="ORF">I3X05_11960</name>
</gene>
<protein>
    <submittedName>
        <fullName evidence="1">Uncharacterized protein</fullName>
    </submittedName>
</protein>
<dbReference type="Proteomes" id="UP000594435">
    <property type="component" value="Chromosome 1"/>
</dbReference>
<sequence length="52" mass="5792">MWNIQVFILPLLLAVALMILLSNMALRSEVRVIGRLSLEPSVSLASWQVAEV</sequence>
<accession>A0AAJ4LTD8</accession>
<reference evidence="1 2" key="1">
    <citation type="submission" date="2020-11" db="EMBL/GenBank/DDBJ databases">
        <title>Complete and Circularized Genome Assembly of a human isolate of Vibrio navarrensis biotype pommerensis with MiSeq and MinION Sequence Data.</title>
        <authorList>
            <person name="Schwartz K."/>
            <person name="Borowiak M."/>
            <person name="Deneke C."/>
            <person name="Balau V."/>
            <person name="Metelmann C."/>
            <person name="Strauch E."/>
        </authorList>
    </citation>
    <scope>NUCLEOTIDE SEQUENCE [LARGE SCALE GENOMIC DNA]</scope>
    <source>
        <strain evidence="1 2">20-VB00237</strain>
    </source>
</reference>